<keyword evidence="10" id="KW-1185">Reference proteome</keyword>
<dbReference type="PROSITE" id="PS50850">
    <property type="entry name" value="MFS"/>
    <property type="match status" value="1"/>
</dbReference>
<organism evidence="9 10">
    <name type="scientific">Aromatoleum evansii</name>
    <name type="common">Azoarcus evansii</name>
    <dbReference type="NCBI Taxonomy" id="59406"/>
    <lineage>
        <taxon>Bacteria</taxon>
        <taxon>Pseudomonadati</taxon>
        <taxon>Pseudomonadota</taxon>
        <taxon>Betaproteobacteria</taxon>
        <taxon>Rhodocyclales</taxon>
        <taxon>Rhodocyclaceae</taxon>
        <taxon>Aromatoleum</taxon>
    </lineage>
</organism>
<feature type="transmembrane region" description="Helical" evidence="7">
    <location>
        <begin position="292"/>
        <end position="315"/>
    </location>
</feature>
<dbReference type="RefSeq" id="WP_407280912.1">
    <property type="nucleotide sequence ID" value="NZ_CP141259.1"/>
</dbReference>
<keyword evidence="4 7" id="KW-0812">Transmembrane</keyword>
<gene>
    <name evidence="9" type="ORF">U5817_12085</name>
</gene>
<keyword evidence="5 7" id="KW-1133">Transmembrane helix</keyword>
<comment type="subcellular location">
    <subcellularLocation>
        <location evidence="1">Cell membrane</location>
        <topology evidence="1">Multi-pass membrane protein</topology>
    </subcellularLocation>
</comment>
<proteinExistence type="predicted"/>
<evidence type="ECO:0000256" key="1">
    <source>
        <dbReference type="ARBA" id="ARBA00004651"/>
    </source>
</evidence>
<dbReference type="InterPro" id="IPR011701">
    <property type="entry name" value="MFS"/>
</dbReference>
<evidence type="ECO:0000256" key="7">
    <source>
        <dbReference type="SAM" id="Phobius"/>
    </source>
</evidence>
<accession>A0ABZ1AVB0</accession>
<feature type="transmembrane region" description="Helical" evidence="7">
    <location>
        <begin position="69"/>
        <end position="86"/>
    </location>
</feature>
<feature type="transmembrane region" description="Helical" evidence="7">
    <location>
        <begin position="268"/>
        <end position="286"/>
    </location>
</feature>
<feature type="transmembrane region" description="Helical" evidence="7">
    <location>
        <begin position="207"/>
        <end position="227"/>
    </location>
</feature>
<evidence type="ECO:0000313" key="9">
    <source>
        <dbReference type="EMBL" id="WRL48754.1"/>
    </source>
</evidence>
<reference evidence="9 10" key="1">
    <citation type="submission" date="2023-12" db="EMBL/GenBank/DDBJ databases">
        <title>A. evansii MAY27, complete genome.</title>
        <authorList>
            <person name="Wang Y."/>
        </authorList>
    </citation>
    <scope>NUCLEOTIDE SEQUENCE [LARGE SCALE GENOMIC DNA]</scope>
    <source>
        <strain evidence="9 10">MAY27</strain>
    </source>
</reference>
<dbReference type="SUPFAM" id="SSF103473">
    <property type="entry name" value="MFS general substrate transporter"/>
    <property type="match status" value="1"/>
</dbReference>
<evidence type="ECO:0000256" key="6">
    <source>
        <dbReference type="ARBA" id="ARBA00023136"/>
    </source>
</evidence>
<keyword evidence="3" id="KW-1003">Cell membrane</keyword>
<protein>
    <submittedName>
        <fullName evidence="9">MFS transporter</fullName>
    </submittedName>
</protein>
<dbReference type="InterPro" id="IPR020846">
    <property type="entry name" value="MFS_dom"/>
</dbReference>
<keyword evidence="2" id="KW-0813">Transport</keyword>
<feature type="transmembrane region" description="Helical" evidence="7">
    <location>
        <begin position="155"/>
        <end position="173"/>
    </location>
</feature>
<keyword evidence="6 7" id="KW-0472">Membrane</keyword>
<evidence type="ECO:0000259" key="8">
    <source>
        <dbReference type="PROSITE" id="PS50850"/>
    </source>
</evidence>
<feature type="transmembrane region" description="Helical" evidence="7">
    <location>
        <begin position="92"/>
        <end position="115"/>
    </location>
</feature>
<evidence type="ECO:0000256" key="3">
    <source>
        <dbReference type="ARBA" id="ARBA00022475"/>
    </source>
</evidence>
<evidence type="ECO:0000256" key="2">
    <source>
        <dbReference type="ARBA" id="ARBA00022448"/>
    </source>
</evidence>
<dbReference type="EMBL" id="CP141259">
    <property type="protein sequence ID" value="WRL48754.1"/>
    <property type="molecule type" value="Genomic_DNA"/>
</dbReference>
<feature type="domain" description="Major facilitator superfamily (MFS) profile" evidence="8">
    <location>
        <begin position="1"/>
        <end position="380"/>
    </location>
</feature>
<dbReference type="Pfam" id="PF07690">
    <property type="entry name" value="MFS_1"/>
    <property type="match status" value="2"/>
</dbReference>
<feature type="transmembrane region" description="Helical" evidence="7">
    <location>
        <begin position="36"/>
        <end position="57"/>
    </location>
</feature>
<evidence type="ECO:0000256" key="5">
    <source>
        <dbReference type="ARBA" id="ARBA00022989"/>
    </source>
</evidence>
<dbReference type="InterPro" id="IPR050171">
    <property type="entry name" value="MFS_Transporters"/>
</dbReference>
<dbReference type="PANTHER" id="PTHR23517">
    <property type="entry name" value="RESISTANCE PROTEIN MDTM, PUTATIVE-RELATED-RELATED"/>
    <property type="match status" value="1"/>
</dbReference>
<sequence length="389" mass="39958">MGIRVVVAFALLNQIAFKGSKMLVALHAIELGARPFSLGLLISAYACVPLLLSIHAGRVSDRFGVRRPMIAGSFGIAAGLLLPVAMPALPALYASATLIGIANVYFHVAAHKLVGSLGDGMTRTHNFGLFSLGAAVSGCVAPLVVGGAIDARGHVAAYLLLGAVCVLPGFLLLGREWGGATPHAARDAEGTGGVFALLSDADLRRTYVVSGLVLTGVELFGFYAPVYGKSLGFSASAIGVLLATQAAAAFVVRLWMPRFAGRFGEEPVLAASLLVAAATYLLFPLFDDLVVLMAIAFVLGLGLGCGQPLSVVLTYNRSPAGRAGEALGLRVTVNKATQILIPAVFGSLGAATGVLPVFWGSAALLVIGGWLCARGGGRRANEHRKSSGI</sequence>
<evidence type="ECO:0000313" key="10">
    <source>
        <dbReference type="Proteomes" id="UP001626593"/>
    </source>
</evidence>
<feature type="transmembrane region" description="Helical" evidence="7">
    <location>
        <begin position="127"/>
        <end position="149"/>
    </location>
</feature>
<dbReference type="InterPro" id="IPR036259">
    <property type="entry name" value="MFS_trans_sf"/>
</dbReference>
<evidence type="ECO:0000256" key="4">
    <source>
        <dbReference type="ARBA" id="ARBA00022692"/>
    </source>
</evidence>
<dbReference type="Proteomes" id="UP001626593">
    <property type="component" value="Chromosome"/>
</dbReference>
<dbReference type="Gene3D" id="1.20.1250.20">
    <property type="entry name" value="MFS general substrate transporter like domains"/>
    <property type="match status" value="1"/>
</dbReference>
<feature type="transmembrane region" description="Helical" evidence="7">
    <location>
        <begin position="233"/>
        <end position="256"/>
    </location>
</feature>
<feature type="transmembrane region" description="Helical" evidence="7">
    <location>
        <begin position="327"/>
        <end position="351"/>
    </location>
</feature>
<name>A0ABZ1AVB0_AROEV</name>